<feature type="domain" description="4Fe-4S ferredoxin-type" evidence="9">
    <location>
        <begin position="412"/>
        <end position="441"/>
    </location>
</feature>
<dbReference type="Pfam" id="PF12838">
    <property type="entry name" value="Fer4_7"/>
    <property type="match status" value="1"/>
</dbReference>
<dbReference type="GO" id="GO:0009055">
    <property type="term" value="F:electron transfer activity"/>
    <property type="evidence" value="ECO:0007669"/>
    <property type="project" value="InterPro"/>
</dbReference>
<dbReference type="GO" id="GO:0046872">
    <property type="term" value="F:metal ion binding"/>
    <property type="evidence" value="ECO:0007669"/>
    <property type="project" value="UniProtKB-KW"/>
</dbReference>
<evidence type="ECO:0000313" key="10">
    <source>
        <dbReference type="EMBL" id="EPR34165.1"/>
    </source>
</evidence>
<dbReference type="NCBIfam" id="NF003454">
    <property type="entry name" value="PRK05035.1"/>
    <property type="match status" value="1"/>
</dbReference>
<evidence type="ECO:0000256" key="1">
    <source>
        <dbReference type="ARBA" id="ARBA00022448"/>
    </source>
</evidence>
<keyword evidence="8" id="KW-1278">Translocase</keyword>
<keyword evidence="7 8" id="KW-0411">Iron-sulfur</keyword>
<dbReference type="InterPro" id="IPR017900">
    <property type="entry name" value="4Fe4S_Fe_S_CS"/>
</dbReference>
<dbReference type="Pfam" id="PF10531">
    <property type="entry name" value="SLBB"/>
    <property type="match status" value="1"/>
</dbReference>
<dbReference type="PANTHER" id="PTHR43034">
    <property type="entry name" value="ION-TRANSLOCATING OXIDOREDUCTASE COMPLEX SUBUNIT C"/>
    <property type="match status" value="1"/>
</dbReference>
<dbReference type="InterPro" id="IPR037225">
    <property type="entry name" value="Nuo51_FMN-bd_sf"/>
</dbReference>
<dbReference type="STRING" id="897.B2D07_13720"/>
<keyword evidence="3 8" id="KW-0479">Metal-binding</keyword>
<comment type="cofactor">
    <cofactor evidence="8">
        <name>[4Fe-4S] cluster</name>
        <dbReference type="ChEBI" id="CHEBI:49883"/>
    </cofactor>
    <text evidence="8">Binds 2 [4Fe-4S] clusters per subunit.</text>
</comment>
<feature type="binding site" evidence="8">
    <location>
        <position position="382"/>
    </location>
    <ligand>
        <name>[4Fe-4S] cluster</name>
        <dbReference type="ChEBI" id="CHEBI:49883"/>
        <label>1</label>
    </ligand>
</feature>
<dbReference type="Proteomes" id="UP000014977">
    <property type="component" value="Unassembled WGS sequence"/>
</dbReference>
<evidence type="ECO:0000256" key="3">
    <source>
        <dbReference type="ARBA" id="ARBA00022723"/>
    </source>
</evidence>
<dbReference type="HAMAP" id="MF_00461">
    <property type="entry name" value="RsxC_RnfC"/>
    <property type="match status" value="1"/>
</dbReference>
<name>S7TC88_DESML</name>
<feature type="binding site" evidence="8">
    <location>
        <position position="385"/>
    </location>
    <ligand>
        <name>[4Fe-4S] cluster</name>
        <dbReference type="ChEBI" id="CHEBI:49883"/>
        <label>1</label>
    </ligand>
</feature>
<keyword evidence="2 8" id="KW-0004">4Fe-4S</keyword>
<dbReference type="EC" id="7.-.-.-" evidence="8"/>
<comment type="similarity">
    <text evidence="8">Belongs to the 4Fe4S bacterial-type ferredoxin family. RnfC subfamily.</text>
</comment>
<dbReference type="InterPro" id="IPR019554">
    <property type="entry name" value="Soluble_ligand-bd"/>
</dbReference>
<dbReference type="SUPFAM" id="SSF46548">
    <property type="entry name" value="alpha-helical ferredoxin"/>
    <property type="match status" value="1"/>
</dbReference>
<feature type="binding site" evidence="8">
    <location>
        <position position="424"/>
    </location>
    <ligand>
        <name>[4Fe-4S] cluster</name>
        <dbReference type="ChEBI" id="CHEBI:49883"/>
        <label>2</label>
    </ligand>
</feature>
<dbReference type="GO" id="GO:0051539">
    <property type="term" value="F:4 iron, 4 sulfur cluster binding"/>
    <property type="evidence" value="ECO:0007669"/>
    <property type="project" value="UniProtKB-KW"/>
</dbReference>
<comment type="subcellular location">
    <subcellularLocation>
        <location evidence="8">Cell membrane</location>
        <topology evidence="8">Peripheral membrane protein</topology>
    </subcellularLocation>
</comment>
<dbReference type="InterPro" id="IPR010208">
    <property type="entry name" value="Ion_transpt_RnfC/RsxC"/>
</dbReference>
<dbReference type="SUPFAM" id="SSF142019">
    <property type="entry name" value="Nqo1 FMN-binding domain-like"/>
    <property type="match status" value="1"/>
</dbReference>
<keyword evidence="5 8" id="KW-0249">Electron transport</keyword>
<keyword evidence="11" id="KW-1185">Reference proteome</keyword>
<feature type="binding site" evidence="8">
    <location>
        <position position="388"/>
    </location>
    <ligand>
        <name>[4Fe-4S] cluster</name>
        <dbReference type="ChEBI" id="CHEBI:49883"/>
        <label>1</label>
    </ligand>
</feature>
<keyword evidence="4 8" id="KW-0677">Repeat</keyword>
<sequence length="454" mass="47980">MAFKFKFSGSGGTFPHGVHPPERKTFAENVAIEVMPPPQRVMIPLLQNVGAPSKIAVKPKATVAFGEKIADAGGFVSVPIHSPIAGKVMKVGTTTLPNGRHVPAIPIKAEGDQVSGQALWDDIFGGEWPREGLERYSRKEIVDAIQKAGVVGLGGATFPTHVKYVPNDEKPIDTVLINGCECEPYLTSDYRMMIEVPEPIITGALLLGRVTQARNIIIGIEDNKPNAIEVIRKAAAGTGIKVAVFRTKYPQGSEKQLILAATGRKVPLGGLPLDVGVAVSNISTAAVVARAVLRGKPLTHRVISVTGAGIRTPKNLLAPIGISMGDMIDYCGGLTEDAARVVAGGPMMGFAFSDMATPVTKGTSGITVLTHGDLKREAETNCVRCGRCVDACPMNLVPSKLALASRKKDIDLAQMYNIMACFECGSCAYICPAQIPIVQLVRTGKAVVIGASKK</sequence>
<dbReference type="PANTHER" id="PTHR43034:SF2">
    <property type="entry name" value="ION-TRANSLOCATING OXIDOREDUCTASE COMPLEX SUBUNIT C"/>
    <property type="match status" value="1"/>
</dbReference>
<keyword evidence="1 8" id="KW-0813">Transport</keyword>
<gene>
    <name evidence="8" type="primary">rnfC</name>
    <name evidence="10" type="ORF">dsmv_3377</name>
</gene>
<keyword evidence="8" id="KW-1003">Cell membrane</keyword>
<dbReference type="PROSITE" id="PS51379">
    <property type="entry name" value="4FE4S_FER_2"/>
    <property type="match status" value="2"/>
</dbReference>
<evidence type="ECO:0000256" key="7">
    <source>
        <dbReference type="ARBA" id="ARBA00023014"/>
    </source>
</evidence>
<dbReference type="OrthoDB" id="9767754at2"/>
<dbReference type="GO" id="GO:0005886">
    <property type="term" value="C:plasma membrane"/>
    <property type="evidence" value="ECO:0007669"/>
    <property type="project" value="UniProtKB-SubCell"/>
</dbReference>
<evidence type="ECO:0000256" key="2">
    <source>
        <dbReference type="ARBA" id="ARBA00022485"/>
    </source>
</evidence>
<accession>S7TC88</accession>
<dbReference type="GO" id="GO:0022900">
    <property type="term" value="P:electron transport chain"/>
    <property type="evidence" value="ECO:0007669"/>
    <property type="project" value="UniProtKB-UniRule"/>
</dbReference>
<proteinExistence type="inferred from homology"/>
<evidence type="ECO:0000256" key="4">
    <source>
        <dbReference type="ARBA" id="ARBA00022737"/>
    </source>
</evidence>
<dbReference type="Pfam" id="PF13375">
    <property type="entry name" value="RnfC_N"/>
    <property type="match status" value="1"/>
</dbReference>
<reference evidence="10 11" key="1">
    <citation type="journal article" date="2013" name="Genome Announc.">
        <title>Draft genome sequences for three mercury-methylating, sulfate-reducing bacteria.</title>
        <authorList>
            <person name="Brown S.D."/>
            <person name="Hurt R.A.Jr."/>
            <person name="Gilmour C.C."/>
            <person name="Elias D.A."/>
        </authorList>
    </citation>
    <scope>NUCLEOTIDE SEQUENCE [LARGE SCALE GENOMIC DNA]</scope>
    <source>
        <strain evidence="10 11">DSM 2059</strain>
    </source>
</reference>
<dbReference type="AlphaFoldDB" id="S7TC88"/>
<dbReference type="Gene3D" id="3.40.50.11540">
    <property type="entry name" value="NADH-ubiquinone oxidoreductase 51kDa subunit"/>
    <property type="match status" value="1"/>
</dbReference>
<feature type="domain" description="4Fe-4S ferredoxin-type" evidence="9">
    <location>
        <begin position="372"/>
        <end position="402"/>
    </location>
</feature>
<keyword evidence="6 8" id="KW-0408">Iron</keyword>
<feature type="binding site" evidence="8">
    <location>
        <position position="427"/>
    </location>
    <ligand>
        <name>[4Fe-4S] cluster</name>
        <dbReference type="ChEBI" id="CHEBI:49883"/>
        <label>2</label>
    </ligand>
</feature>
<feature type="binding site" evidence="8">
    <location>
        <position position="431"/>
    </location>
    <ligand>
        <name>[4Fe-4S] cluster</name>
        <dbReference type="ChEBI" id="CHEBI:49883"/>
        <label>1</label>
    </ligand>
</feature>
<dbReference type="NCBIfam" id="TIGR01945">
    <property type="entry name" value="rnfC"/>
    <property type="match status" value="1"/>
</dbReference>
<dbReference type="EMBL" id="ATHJ01000119">
    <property type="protein sequence ID" value="EPR34165.1"/>
    <property type="molecule type" value="Genomic_DNA"/>
</dbReference>
<feature type="binding site" evidence="8">
    <location>
        <position position="392"/>
    </location>
    <ligand>
        <name>[4Fe-4S] cluster</name>
        <dbReference type="ChEBI" id="CHEBI:49883"/>
        <label>2</label>
    </ligand>
</feature>
<keyword evidence="8" id="KW-0472">Membrane</keyword>
<evidence type="ECO:0000256" key="5">
    <source>
        <dbReference type="ARBA" id="ARBA00022982"/>
    </source>
</evidence>
<evidence type="ECO:0000256" key="6">
    <source>
        <dbReference type="ARBA" id="ARBA00023004"/>
    </source>
</evidence>
<protein>
    <recommendedName>
        <fullName evidence="8">Ion-translocating oxidoreductase complex subunit C</fullName>
        <ecNumber evidence="8">7.-.-.-</ecNumber>
    </recommendedName>
    <alternativeName>
        <fullName evidence="8">Rnf electron transport complex subunit C</fullName>
    </alternativeName>
</protein>
<evidence type="ECO:0000313" key="11">
    <source>
        <dbReference type="Proteomes" id="UP000014977"/>
    </source>
</evidence>
<dbReference type="PROSITE" id="PS00198">
    <property type="entry name" value="4FE4S_FER_1"/>
    <property type="match status" value="1"/>
</dbReference>
<evidence type="ECO:0000256" key="8">
    <source>
        <dbReference type="HAMAP-Rule" id="MF_00461"/>
    </source>
</evidence>
<dbReference type="InterPro" id="IPR026902">
    <property type="entry name" value="RnfC_N"/>
</dbReference>
<dbReference type="Pfam" id="PF01512">
    <property type="entry name" value="Complex1_51K"/>
    <property type="match status" value="1"/>
</dbReference>
<evidence type="ECO:0000259" key="9">
    <source>
        <dbReference type="PROSITE" id="PS51379"/>
    </source>
</evidence>
<feature type="binding site" evidence="8">
    <location>
        <position position="421"/>
    </location>
    <ligand>
        <name>[4Fe-4S] cluster</name>
        <dbReference type="ChEBI" id="CHEBI:49883"/>
        <label>2</label>
    </ligand>
</feature>
<comment type="caution">
    <text evidence="10">The sequence shown here is derived from an EMBL/GenBank/DDBJ whole genome shotgun (WGS) entry which is preliminary data.</text>
</comment>
<dbReference type="Gene3D" id="3.30.70.20">
    <property type="match status" value="1"/>
</dbReference>
<dbReference type="eggNOG" id="COG4656">
    <property type="taxonomic scope" value="Bacteria"/>
</dbReference>
<organism evidence="10 11">
    <name type="scientific">Desulfococcus multivorans DSM 2059</name>
    <dbReference type="NCBI Taxonomy" id="1121405"/>
    <lineage>
        <taxon>Bacteria</taxon>
        <taxon>Pseudomonadati</taxon>
        <taxon>Thermodesulfobacteriota</taxon>
        <taxon>Desulfobacteria</taxon>
        <taxon>Desulfobacterales</taxon>
        <taxon>Desulfococcaceae</taxon>
        <taxon>Desulfococcus</taxon>
    </lineage>
</organism>
<dbReference type="InterPro" id="IPR017896">
    <property type="entry name" value="4Fe4S_Fe-S-bd"/>
</dbReference>
<dbReference type="PATRIC" id="fig|1121405.3.peg.3913"/>
<comment type="function">
    <text evidence="8">Part of a membrane-bound complex that couples electron transfer with translocation of ions across the membrane.</text>
</comment>
<dbReference type="InterPro" id="IPR011538">
    <property type="entry name" value="Nuo51_FMN-bd"/>
</dbReference>
<comment type="subunit">
    <text evidence="8">The complex is composed of six subunits: RnfA, RnfB, RnfC, RnfD, RnfE and RnfG.</text>
</comment>
<dbReference type="RefSeq" id="WP_020878510.1">
    <property type="nucleotide sequence ID" value="NZ_ATHJ01000119.1"/>
</dbReference>